<feature type="region of interest" description="Disordered" evidence="1">
    <location>
        <begin position="1"/>
        <end position="38"/>
    </location>
</feature>
<evidence type="ECO:0000313" key="3">
    <source>
        <dbReference type="Proteomes" id="UP001272137"/>
    </source>
</evidence>
<feature type="compositionally biased region" description="Basic residues" evidence="1">
    <location>
        <begin position="21"/>
        <end position="31"/>
    </location>
</feature>
<dbReference type="AlphaFoldDB" id="A0AAW9D688"/>
<dbReference type="Proteomes" id="UP001272137">
    <property type="component" value="Unassembled WGS sequence"/>
</dbReference>
<gene>
    <name evidence="2" type="ORF">C7S16_2216</name>
</gene>
<evidence type="ECO:0000313" key="2">
    <source>
        <dbReference type="EMBL" id="MDW9257500.1"/>
    </source>
</evidence>
<accession>A0AAW9D688</accession>
<sequence length="38" mass="4231">MKRSSRVERAADSRPIGQPRRASRITRRAHALRAACAA</sequence>
<proteinExistence type="predicted"/>
<comment type="caution">
    <text evidence="2">The sequence shown here is derived from an EMBL/GenBank/DDBJ whole genome shotgun (WGS) entry which is preliminary data.</text>
</comment>
<feature type="compositionally biased region" description="Basic and acidic residues" evidence="1">
    <location>
        <begin position="1"/>
        <end position="12"/>
    </location>
</feature>
<dbReference type="EMBL" id="QXCT01000002">
    <property type="protein sequence ID" value="MDW9257500.1"/>
    <property type="molecule type" value="Genomic_DNA"/>
</dbReference>
<evidence type="ECO:0000256" key="1">
    <source>
        <dbReference type="SAM" id="MobiDB-lite"/>
    </source>
</evidence>
<reference evidence="2" key="1">
    <citation type="submission" date="2018-08" db="EMBL/GenBank/DDBJ databases">
        <title>Identification of Burkholderia cepacia strains that express a Burkholderia pseudomallei-like capsular polysaccharide.</title>
        <authorList>
            <person name="Burtnick M.N."/>
            <person name="Vongsouvath M."/>
            <person name="Newton P."/>
            <person name="Wuthiekanun V."/>
            <person name="Limmathurotsakul D."/>
            <person name="Brett P.J."/>
            <person name="Chantratita N."/>
            <person name="Dance D.A."/>
        </authorList>
    </citation>
    <scope>NUCLEOTIDE SEQUENCE</scope>
    <source>
        <strain evidence="2">SBXCC001</strain>
    </source>
</reference>
<name>A0AAW9D688_BURTH</name>
<organism evidence="2 3">
    <name type="scientific">Burkholderia thailandensis</name>
    <dbReference type="NCBI Taxonomy" id="57975"/>
    <lineage>
        <taxon>Bacteria</taxon>
        <taxon>Pseudomonadati</taxon>
        <taxon>Pseudomonadota</taxon>
        <taxon>Betaproteobacteria</taxon>
        <taxon>Burkholderiales</taxon>
        <taxon>Burkholderiaceae</taxon>
        <taxon>Burkholderia</taxon>
        <taxon>pseudomallei group</taxon>
    </lineage>
</organism>
<protein>
    <submittedName>
        <fullName evidence="2">Uncharacterized protein</fullName>
    </submittedName>
</protein>